<dbReference type="AlphaFoldDB" id="A0A5E4XXK8"/>
<dbReference type="Pfam" id="PF08240">
    <property type="entry name" value="ADH_N"/>
    <property type="match status" value="1"/>
</dbReference>
<evidence type="ECO:0000256" key="7">
    <source>
        <dbReference type="RuleBase" id="RU361277"/>
    </source>
</evidence>
<sequence>MKAAVLHEYDEHLVNDAWLRCEEVEDPRIERPTDVIVRVGGAGVCRTDLHVIEGIWRGKADVALPHILGHENAGWVEATGSAVEHVKVGDPVICHPLVTGGHCLACRRGNDMHAAESRFPGINANGGYAEYMLTGERSLIKLPKSLAPKDVAPYTDAGLTAYHAARKAAHHLLPGQYAVVIGAGGLGHIGIQVLHALCAAEIIVIDRTEQALHLAADCGAQHLVMGDEHVVDRVLELTGGHGAEAVLDFVGEGDSVANGLAMTRNAGFYYVVGYGGRLEVPTIDLITSEKTIVGNLVGTYPELMELMALADSGRVRLATREYSLADANLALKDLHHGRVVGRAVLLP</sequence>
<evidence type="ECO:0000313" key="9">
    <source>
        <dbReference type="EMBL" id="VVE40973.1"/>
    </source>
</evidence>
<dbReference type="PANTHER" id="PTHR42940:SF8">
    <property type="entry name" value="VACUOLAR PROTEIN SORTING-ASSOCIATED PROTEIN 11"/>
    <property type="match status" value="1"/>
</dbReference>
<dbReference type="GO" id="GO:0008270">
    <property type="term" value="F:zinc ion binding"/>
    <property type="evidence" value="ECO:0007669"/>
    <property type="project" value="InterPro"/>
</dbReference>
<evidence type="ECO:0000256" key="1">
    <source>
        <dbReference type="ARBA" id="ARBA00001947"/>
    </source>
</evidence>
<reference evidence="9 10" key="1">
    <citation type="submission" date="2019-08" db="EMBL/GenBank/DDBJ databases">
        <authorList>
            <person name="Peeters C."/>
        </authorList>
    </citation>
    <scope>NUCLEOTIDE SEQUENCE [LARGE SCALE GENOMIC DNA]</scope>
    <source>
        <strain evidence="9 10">LMG 30175</strain>
    </source>
</reference>
<feature type="domain" description="Enoyl reductase (ER)" evidence="8">
    <location>
        <begin position="12"/>
        <end position="345"/>
    </location>
</feature>
<organism evidence="9 10">
    <name type="scientific">Pandoraea terrae</name>
    <dbReference type="NCBI Taxonomy" id="1537710"/>
    <lineage>
        <taxon>Bacteria</taxon>
        <taxon>Pseudomonadati</taxon>
        <taxon>Pseudomonadota</taxon>
        <taxon>Betaproteobacteria</taxon>
        <taxon>Burkholderiales</taxon>
        <taxon>Burkholderiaceae</taxon>
        <taxon>Pandoraea</taxon>
    </lineage>
</organism>
<evidence type="ECO:0000256" key="2">
    <source>
        <dbReference type="ARBA" id="ARBA00008072"/>
    </source>
</evidence>
<comment type="similarity">
    <text evidence="2 7">Belongs to the zinc-containing alcohol dehydrogenase family.</text>
</comment>
<dbReference type="Gene3D" id="3.90.180.10">
    <property type="entry name" value="Medium-chain alcohol dehydrogenases, catalytic domain"/>
    <property type="match status" value="1"/>
</dbReference>
<comment type="cofactor">
    <cofactor evidence="1 7">
        <name>Zn(2+)</name>
        <dbReference type="ChEBI" id="CHEBI:29105"/>
    </cofactor>
</comment>
<keyword evidence="6" id="KW-0560">Oxidoreductase</keyword>
<dbReference type="SUPFAM" id="SSF51735">
    <property type="entry name" value="NAD(P)-binding Rossmann-fold domains"/>
    <property type="match status" value="1"/>
</dbReference>
<dbReference type="PROSITE" id="PS00059">
    <property type="entry name" value="ADH_ZINC"/>
    <property type="match status" value="1"/>
</dbReference>
<dbReference type="InterPro" id="IPR020843">
    <property type="entry name" value="ER"/>
</dbReference>
<dbReference type="InterPro" id="IPR011032">
    <property type="entry name" value="GroES-like_sf"/>
</dbReference>
<dbReference type="Pfam" id="PF00107">
    <property type="entry name" value="ADH_zinc_N"/>
    <property type="match status" value="1"/>
</dbReference>
<keyword evidence="4 7" id="KW-0479">Metal-binding</keyword>
<evidence type="ECO:0000256" key="5">
    <source>
        <dbReference type="ARBA" id="ARBA00022833"/>
    </source>
</evidence>
<dbReference type="InterPro" id="IPR013154">
    <property type="entry name" value="ADH-like_N"/>
</dbReference>
<dbReference type="InterPro" id="IPR036291">
    <property type="entry name" value="NAD(P)-bd_dom_sf"/>
</dbReference>
<evidence type="ECO:0000259" key="8">
    <source>
        <dbReference type="SMART" id="SM00829"/>
    </source>
</evidence>
<dbReference type="CDD" id="cd05284">
    <property type="entry name" value="arabinose_DH_like"/>
    <property type="match status" value="1"/>
</dbReference>
<accession>A0A5E4XXK8</accession>
<dbReference type="Proteomes" id="UP000414233">
    <property type="component" value="Unassembled WGS sequence"/>
</dbReference>
<dbReference type="InterPro" id="IPR002328">
    <property type="entry name" value="ADH_Zn_CS"/>
</dbReference>
<dbReference type="SUPFAM" id="SSF50129">
    <property type="entry name" value="GroES-like"/>
    <property type="match status" value="1"/>
</dbReference>
<evidence type="ECO:0000256" key="6">
    <source>
        <dbReference type="ARBA" id="ARBA00023002"/>
    </source>
</evidence>
<proteinExistence type="inferred from homology"/>
<dbReference type="PANTHER" id="PTHR42940">
    <property type="entry name" value="ALCOHOL DEHYDROGENASE 1-RELATED"/>
    <property type="match status" value="1"/>
</dbReference>
<evidence type="ECO:0000256" key="3">
    <source>
        <dbReference type="ARBA" id="ARBA00013190"/>
    </source>
</evidence>
<dbReference type="InterPro" id="IPR013149">
    <property type="entry name" value="ADH-like_C"/>
</dbReference>
<dbReference type="Gene3D" id="3.40.50.720">
    <property type="entry name" value="NAD(P)-binding Rossmann-like Domain"/>
    <property type="match status" value="1"/>
</dbReference>
<protein>
    <recommendedName>
        <fullName evidence="3">alcohol dehydrogenase</fullName>
        <ecNumber evidence="3">1.1.1.1</ecNumber>
    </recommendedName>
</protein>
<evidence type="ECO:0000256" key="4">
    <source>
        <dbReference type="ARBA" id="ARBA00022723"/>
    </source>
</evidence>
<dbReference type="OrthoDB" id="9771084at2"/>
<dbReference type="GO" id="GO:0004022">
    <property type="term" value="F:alcohol dehydrogenase (NAD+) activity"/>
    <property type="evidence" value="ECO:0007669"/>
    <property type="project" value="UniProtKB-EC"/>
</dbReference>
<keyword evidence="5 7" id="KW-0862">Zinc</keyword>
<dbReference type="EC" id="1.1.1.1" evidence="3"/>
<dbReference type="EMBL" id="CABPRZ010000020">
    <property type="protein sequence ID" value="VVE40973.1"/>
    <property type="molecule type" value="Genomic_DNA"/>
</dbReference>
<gene>
    <name evidence="9" type="ORF">PTE30175_04056</name>
</gene>
<name>A0A5E4XXK8_9BURK</name>
<dbReference type="SMART" id="SM00829">
    <property type="entry name" value="PKS_ER"/>
    <property type="match status" value="1"/>
</dbReference>
<dbReference type="RefSeq" id="WP_150698859.1">
    <property type="nucleotide sequence ID" value="NZ_CABPRZ010000020.1"/>
</dbReference>
<evidence type="ECO:0000313" key="10">
    <source>
        <dbReference type="Proteomes" id="UP000414233"/>
    </source>
</evidence>
<keyword evidence="10" id="KW-1185">Reference proteome</keyword>